<dbReference type="EMBL" id="JAJNDC010000001">
    <property type="protein sequence ID" value="MCW9711645.1"/>
    <property type="molecule type" value="Genomic_DNA"/>
</dbReference>
<feature type="transmembrane region" description="Helical" evidence="1">
    <location>
        <begin position="203"/>
        <end position="228"/>
    </location>
</feature>
<feature type="transmembrane region" description="Helical" evidence="1">
    <location>
        <begin position="172"/>
        <end position="191"/>
    </location>
</feature>
<feature type="transmembrane region" description="Helical" evidence="1">
    <location>
        <begin position="234"/>
        <end position="252"/>
    </location>
</feature>
<name>A0ABT3PUW7_9BACT</name>
<evidence type="ECO:0000313" key="3">
    <source>
        <dbReference type="Proteomes" id="UP001207337"/>
    </source>
</evidence>
<feature type="transmembrane region" description="Helical" evidence="1">
    <location>
        <begin position="21"/>
        <end position="40"/>
    </location>
</feature>
<keyword evidence="1" id="KW-0812">Transmembrane</keyword>
<proteinExistence type="predicted"/>
<sequence>MSFSSLTGKITEFFKTERGKLILKWSQHLINVGVLVWLIYELNKIGWLKVWQSFPSQPLFYILFLFLFFQLPLFEVLIYRLTWKFDSLRSIPVFLVKRVYNKDVLGYSGEFYFFAWAKNTLDLSGSEIFKIIKDNNIISSVASTLLSIALLSIFLFTDQIKIMEWIANQNQMYFIGGGLFLVLIIFIFVKFRHYVISMPIKTAYQIFGIQMVRLLLVQTVNLLMYIIVLPDIPLYIWFTYLAIEIILSRIPFLPNRDLIFASISISIAGDLAVAEESIAGIMLAKSALNKIGNVAAFGLSNLSKQSDVVPEPQKNMETLSDFKDSNE</sequence>
<dbReference type="Proteomes" id="UP001207337">
    <property type="component" value="Unassembled WGS sequence"/>
</dbReference>
<feature type="transmembrane region" description="Helical" evidence="1">
    <location>
        <begin position="137"/>
        <end position="157"/>
    </location>
</feature>
<organism evidence="2 3">
    <name type="scientific">Fodinibius salicampi</name>
    <dbReference type="NCBI Taxonomy" id="1920655"/>
    <lineage>
        <taxon>Bacteria</taxon>
        <taxon>Pseudomonadati</taxon>
        <taxon>Balneolota</taxon>
        <taxon>Balneolia</taxon>
        <taxon>Balneolales</taxon>
        <taxon>Balneolaceae</taxon>
        <taxon>Fodinibius</taxon>
    </lineage>
</organism>
<feature type="transmembrane region" description="Helical" evidence="1">
    <location>
        <begin position="60"/>
        <end position="79"/>
    </location>
</feature>
<evidence type="ECO:0000313" key="2">
    <source>
        <dbReference type="EMBL" id="MCW9711645.1"/>
    </source>
</evidence>
<comment type="caution">
    <text evidence="2">The sequence shown here is derived from an EMBL/GenBank/DDBJ whole genome shotgun (WGS) entry which is preliminary data.</text>
</comment>
<gene>
    <name evidence="2" type="ORF">LQ318_01905</name>
</gene>
<keyword evidence="1" id="KW-1133">Transmembrane helix</keyword>
<keyword evidence="3" id="KW-1185">Reference proteome</keyword>
<evidence type="ECO:0008006" key="4">
    <source>
        <dbReference type="Google" id="ProtNLM"/>
    </source>
</evidence>
<dbReference type="RefSeq" id="WP_265787033.1">
    <property type="nucleotide sequence ID" value="NZ_BAABRS010000001.1"/>
</dbReference>
<accession>A0ABT3PUW7</accession>
<reference evidence="2 3" key="1">
    <citation type="submission" date="2021-11" db="EMBL/GenBank/DDBJ databases">
        <title>Aliifidinibius sp. nov., a new bacterium isolated from saline soil.</title>
        <authorList>
            <person name="Galisteo C."/>
            <person name="De La Haba R."/>
            <person name="Sanchez-Porro C."/>
            <person name="Ventosa A."/>
        </authorList>
    </citation>
    <scope>NUCLEOTIDE SEQUENCE [LARGE SCALE GENOMIC DNA]</scope>
    <source>
        <strain evidence="2 3">KACC 190600</strain>
    </source>
</reference>
<evidence type="ECO:0000256" key="1">
    <source>
        <dbReference type="SAM" id="Phobius"/>
    </source>
</evidence>
<keyword evidence="1" id="KW-0472">Membrane</keyword>
<protein>
    <recommendedName>
        <fullName evidence="4">Flippase-like domain-containing protein</fullName>
    </recommendedName>
</protein>